<dbReference type="EMBL" id="REGN01006200">
    <property type="protein sequence ID" value="RNA10444.1"/>
    <property type="molecule type" value="Genomic_DNA"/>
</dbReference>
<keyword evidence="2" id="KW-1185">Reference proteome</keyword>
<organism evidence="1 2">
    <name type="scientific">Brachionus plicatilis</name>
    <name type="common">Marine rotifer</name>
    <name type="synonym">Brachionus muelleri</name>
    <dbReference type="NCBI Taxonomy" id="10195"/>
    <lineage>
        <taxon>Eukaryota</taxon>
        <taxon>Metazoa</taxon>
        <taxon>Spiralia</taxon>
        <taxon>Gnathifera</taxon>
        <taxon>Rotifera</taxon>
        <taxon>Eurotatoria</taxon>
        <taxon>Monogononta</taxon>
        <taxon>Pseudotrocha</taxon>
        <taxon>Ploima</taxon>
        <taxon>Brachionidae</taxon>
        <taxon>Brachionus</taxon>
    </lineage>
</organism>
<name>A0A3M7QGZ9_BRAPC</name>
<protein>
    <submittedName>
        <fullName evidence="1">Uncharacterized protein</fullName>
    </submittedName>
</protein>
<dbReference type="AlphaFoldDB" id="A0A3M7QGZ9"/>
<evidence type="ECO:0000313" key="2">
    <source>
        <dbReference type="Proteomes" id="UP000276133"/>
    </source>
</evidence>
<comment type="caution">
    <text evidence="1">The sequence shown here is derived from an EMBL/GenBank/DDBJ whole genome shotgun (WGS) entry which is preliminary data.</text>
</comment>
<reference evidence="1 2" key="1">
    <citation type="journal article" date="2018" name="Sci. Rep.">
        <title>Genomic signatures of local adaptation to the degree of environmental predictability in rotifers.</title>
        <authorList>
            <person name="Franch-Gras L."/>
            <person name="Hahn C."/>
            <person name="Garcia-Roger E.M."/>
            <person name="Carmona M.J."/>
            <person name="Serra M."/>
            <person name="Gomez A."/>
        </authorList>
    </citation>
    <scope>NUCLEOTIDE SEQUENCE [LARGE SCALE GENOMIC DNA]</scope>
    <source>
        <strain evidence="1">HYR1</strain>
    </source>
</reference>
<gene>
    <name evidence="1" type="ORF">BpHYR1_022901</name>
</gene>
<evidence type="ECO:0000313" key="1">
    <source>
        <dbReference type="EMBL" id="RNA10444.1"/>
    </source>
</evidence>
<proteinExistence type="predicted"/>
<dbReference type="Proteomes" id="UP000276133">
    <property type="component" value="Unassembled WGS sequence"/>
</dbReference>
<accession>A0A3M7QGZ9</accession>
<sequence length="65" mass="7831">MTEFKAIKFDFDQFNLINRCIKRVDRNYLENFSNVLEKCFLFKSFGPSSLNFRSKLNENPKEPNF</sequence>